<feature type="compositionally biased region" description="Polar residues" evidence="1">
    <location>
        <begin position="1"/>
        <end position="10"/>
    </location>
</feature>
<sequence length="87" mass="9492">MSDASNTISYDENENRPANGRHNSDGNVVLGNNLTVIHSGPTDLGLHSSNAEDSFRFSSFSSSNSNFFDKVESSNEAESFQSQIVQF</sequence>
<comment type="caution">
    <text evidence="2">The sequence shown here is derived from an EMBL/GenBank/DDBJ whole genome shotgun (WGS) entry which is preliminary data.</text>
</comment>
<evidence type="ECO:0000313" key="2">
    <source>
        <dbReference type="EMBL" id="GIY85941.1"/>
    </source>
</evidence>
<dbReference type="AlphaFoldDB" id="A0AAV4WSP5"/>
<keyword evidence="3" id="KW-1185">Reference proteome</keyword>
<organism evidence="2 3">
    <name type="scientific">Caerostris darwini</name>
    <dbReference type="NCBI Taxonomy" id="1538125"/>
    <lineage>
        <taxon>Eukaryota</taxon>
        <taxon>Metazoa</taxon>
        <taxon>Ecdysozoa</taxon>
        <taxon>Arthropoda</taxon>
        <taxon>Chelicerata</taxon>
        <taxon>Arachnida</taxon>
        <taxon>Araneae</taxon>
        <taxon>Araneomorphae</taxon>
        <taxon>Entelegynae</taxon>
        <taxon>Araneoidea</taxon>
        <taxon>Araneidae</taxon>
        <taxon>Caerostris</taxon>
    </lineage>
</organism>
<evidence type="ECO:0000313" key="3">
    <source>
        <dbReference type="Proteomes" id="UP001054837"/>
    </source>
</evidence>
<proteinExistence type="predicted"/>
<reference evidence="2 3" key="1">
    <citation type="submission" date="2021-06" db="EMBL/GenBank/DDBJ databases">
        <title>Caerostris darwini draft genome.</title>
        <authorList>
            <person name="Kono N."/>
            <person name="Arakawa K."/>
        </authorList>
    </citation>
    <scope>NUCLEOTIDE SEQUENCE [LARGE SCALE GENOMIC DNA]</scope>
</reference>
<dbReference type="EMBL" id="BPLQ01015110">
    <property type="protein sequence ID" value="GIY85941.1"/>
    <property type="molecule type" value="Genomic_DNA"/>
</dbReference>
<feature type="region of interest" description="Disordered" evidence="1">
    <location>
        <begin position="1"/>
        <end position="27"/>
    </location>
</feature>
<evidence type="ECO:0000256" key="1">
    <source>
        <dbReference type="SAM" id="MobiDB-lite"/>
    </source>
</evidence>
<dbReference type="Proteomes" id="UP001054837">
    <property type="component" value="Unassembled WGS sequence"/>
</dbReference>
<accession>A0AAV4WSP5</accession>
<name>A0AAV4WSP5_9ARAC</name>
<gene>
    <name evidence="2" type="ORF">CDAR_311231</name>
</gene>
<protein>
    <submittedName>
        <fullName evidence="2">Uncharacterized protein</fullName>
    </submittedName>
</protein>